<dbReference type="OrthoDB" id="129558at2759"/>
<feature type="region of interest" description="Disordered" evidence="1">
    <location>
        <begin position="69"/>
        <end position="128"/>
    </location>
</feature>
<keyword evidence="3" id="KW-1185">Reference proteome</keyword>
<evidence type="ECO:0000313" key="3">
    <source>
        <dbReference type="Proteomes" id="UP001165121"/>
    </source>
</evidence>
<protein>
    <submittedName>
        <fullName evidence="2">Unnamed protein product</fullName>
    </submittedName>
</protein>
<comment type="caution">
    <text evidence="2">The sequence shown here is derived from an EMBL/GenBank/DDBJ whole genome shotgun (WGS) entry which is preliminary data.</text>
</comment>
<sequence>MAAHRFEQWVGEAVYKQIQDDCGREVQIPGVVMSYCPMSAKFLLQYSDGSTEGVPVDEIDDYVPLLRQLPSEDHSAKKRKAAPCGGEGMKRHEPPPPTAKRVKASPPEKKTAAEPAPVHVPPTPARSDVSTVAPRFVNDILWALTTTYDVSDAKRQALLATLDKRSEQVRLVLCS</sequence>
<evidence type="ECO:0000313" key="2">
    <source>
        <dbReference type="EMBL" id="GMF19063.1"/>
    </source>
</evidence>
<gene>
    <name evidence="2" type="ORF">Pfra01_000187000</name>
</gene>
<dbReference type="AlphaFoldDB" id="A0A9W6TNP5"/>
<organism evidence="2 3">
    <name type="scientific">Phytophthora fragariaefolia</name>
    <dbReference type="NCBI Taxonomy" id="1490495"/>
    <lineage>
        <taxon>Eukaryota</taxon>
        <taxon>Sar</taxon>
        <taxon>Stramenopiles</taxon>
        <taxon>Oomycota</taxon>
        <taxon>Peronosporomycetes</taxon>
        <taxon>Peronosporales</taxon>
        <taxon>Peronosporaceae</taxon>
        <taxon>Phytophthora</taxon>
    </lineage>
</organism>
<accession>A0A9W6TNP5</accession>
<proteinExistence type="predicted"/>
<evidence type="ECO:0000256" key="1">
    <source>
        <dbReference type="SAM" id="MobiDB-lite"/>
    </source>
</evidence>
<name>A0A9W6TNP5_9STRA</name>
<reference evidence="2" key="1">
    <citation type="submission" date="2023-04" db="EMBL/GenBank/DDBJ databases">
        <title>Phytophthora fragariaefolia NBRC 109709.</title>
        <authorList>
            <person name="Ichikawa N."/>
            <person name="Sato H."/>
            <person name="Tonouchi N."/>
        </authorList>
    </citation>
    <scope>NUCLEOTIDE SEQUENCE</scope>
    <source>
        <strain evidence="2">NBRC 109709</strain>
    </source>
</reference>
<dbReference type="EMBL" id="BSXT01000146">
    <property type="protein sequence ID" value="GMF19063.1"/>
    <property type="molecule type" value="Genomic_DNA"/>
</dbReference>
<dbReference type="Proteomes" id="UP001165121">
    <property type="component" value="Unassembled WGS sequence"/>
</dbReference>